<dbReference type="EC" id="2.7.10.1" evidence="2"/>
<evidence type="ECO:0000256" key="9">
    <source>
        <dbReference type="ARBA" id="ARBA00022840"/>
    </source>
</evidence>
<evidence type="ECO:0000256" key="14">
    <source>
        <dbReference type="ARBA" id="ARBA00023170"/>
    </source>
</evidence>
<reference evidence="17" key="1">
    <citation type="submission" date="2006-10" db="EMBL/GenBank/DDBJ databases">
        <authorList>
            <person name="Amadeo P."/>
            <person name="Zhao Q."/>
            <person name="Wortman J."/>
            <person name="Fraser-Liggett C."/>
            <person name="Carlton J."/>
        </authorList>
    </citation>
    <scope>NUCLEOTIDE SEQUENCE</scope>
    <source>
        <strain evidence="17">G3</strain>
    </source>
</reference>
<evidence type="ECO:0000256" key="4">
    <source>
        <dbReference type="ARBA" id="ARBA00022679"/>
    </source>
</evidence>
<comment type="subcellular location">
    <subcellularLocation>
        <location evidence="1">Cell membrane</location>
        <topology evidence="1">Single-pass type I membrane protein</topology>
    </subcellularLocation>
</comment>
<protein>
    <recommendedName>
        <fullName evidence="2">receptor protein-tyrosine kinase</fullName>
        <ecNumber evidence="2">2.7.10.1</ecNumber>
    </recommendedName>
</protein>
<evidence type="ECO:0000256" key="8">
    <source>
        <dbReference type="ARBA" id="ARBA00022777"/>
    </source>
</evidence>
<evidence type="ECO:0000256" key="7">
    <source>
        <dbReference type="ARBA" id="ARBA00022741"/>
    </source>
</evidence>
<dbReference type="GO" id="GO:0004714">
    <property type="term" value="F:transmembrane receptor protein tyrosine kinase activity"/>
    <property type="evidence" value="ECO:0007669"/>
    <property type="project" value="UniProtKB-EC"/>
</dbReference>
<dbReference type="EMBL" id="DS113506">
    <property type="protein sequence ID" value="EAY03376.1"/>
    <property type="molecule type" value="Genomic_DNA"/>
</dbReference>
<dbReference type="GO" id="GO:0005524">
    <property type="term" value="F:ATP binding"/>
    <property type="evidence" value="ECO:0007669"/>
    <property type="project" value="UniProtKB-KW"/>
</dbReference>
<keyword evidence="9" id="KW-0067">ATP-binding</keyword>
<evidence type="ECO:0000256" key="1">
    <source>
        <dbReference type="ARBA" id="ARBA00004251"/>
    </source>
</evidence>
<keyword evidence="10" id="KW-1133">Transmembrane helix</keyword>
<dbReference type="KEGG" id="tva:4761221"/>
<organism evidence="17 18">
    <name type="scientific">Trichomonas vaginalis (strain ATCC PRA-98 / G3)</name>
    <dbReference type="NCBI Taxonomy" id="412133"/>
    <lineage>
        <taxon>Eukaryota</taxon>
        <taxon>Metamonada</taxon>
        <taxon>Parabasalia</taxon>
        <taxon>Trichomonadida</taxon>
        <taxon>Trichomonadidae</taxon>
        <taxon>Trichomonas</taxon>
    </lineage>
</organism>
<evidence type="ECO:0000256" key="6">
    <source>
        <dbReference type="ARBA" id="ARBA00022729"/>
    </source>
</evidence>
<dbReference type="AlphaFoldDB" id="A2EVD0"/>
<dbReference type="VEuPathDB" id="TrichDB:TVAGG3_0450140"/>
<keyword evidence="14" id="KW-0675">Receptor</keyword>
<dbReference type="VEuPathDB" id="TrichDB:TVAG_489200"/>
<evidence type="ECO:0000256" key="12">
    <source>
        <dbReference type="ARBA" id="ARBA00023137"/>
    </source>
</evidence>
<keyword evidence="13" id="KW-1015">Disulfide bond</keyword>
<evidence type="ECO:0000256" key="10">
    <source>
        <dbReference type="ARBA" id="ARBA00022989"/>
    </source>
</evidence>
<feature type="domain" description="ALK/LTK-like glycine-rich" evidence="16">
    <location>
        <begin position="13"/>
        <end position="97"/>
    </location>
</feature>
<evidence type="ECO:0000256" key="2">
    <source>
        <dbReference type="ARBA" id="ARBA00011902"/>
    </source>
</evidence>
<dbReference type="InterPro" id="IPR055163">
    <property type="entry name" value="ALK/LTK-like_GRD"/>
</dbReference>
<evidence type="ECO:0000259" key="16">
    <source>
        <dbReference type="Pfam" id="PF12810"/>
    </source>
</evidence>
<keyword evidence="4" id="KW-0808">Transferase</keyword>
<evidence type="ECO:0000256" key="3">
    <source>
        <dbReference type="ARBA" id="ARBA00022475"/>
    </source>
</evidence>
<proteinExistence type="predicted"/>
<keyword evidence="12" id="KW-0829">Tyrosine-protein kinase</keyword>
<name>A2EVD0_TRIV3</name>
<evidence type="ECO:0000313" key="18">
    <source>
        <dbReference type="Proteomes" id="UP000001542"/>
    </source>
</evidence>
<dbReference type="InParanoid" id="A2EVD0"/>
<keyword evidence="8" id="KW-0418">Kinase</keyword>
<dbReference type="RefSeq" id="XP_001315599.1">
    <property type="nucleotide sequence ID" value="XM_001315564.1"/>
</dbReference>
<sequence>MGGRYITNETKYICLADNGTFLAGGNACSKLEASSGGGGSEFYGGGGGADIGAGGGGSSWASKILKNVIYKNGNENIIEPDGSNNIGHSGNGFISIKPYVYCSLGINKPCLHFNILYTFVFILMEK</sequence>
<evidence type="ECO:0000256" key="13">
    <source>
        <dbReference type="ARBA" id="ARBA00023157"/>
    </source>
</evidence>
<evidence type="ECO:0000256" key="15">
    <source>
        <dbReference type="ARBA" id="ARBA00023180"/>
    </source>
</evidence>
<dbReference type="GO" id="GO:0005886">
    <property type="term" value="C:plasma membrane"/>
    <property type="evidence" value="ECO:0007669"/>
    <property type="project" value="UniProtKB-SubCell"/>
</dbReference>
<evidence type="ECO:0000313" key="17">
    <source>
        <dbReference type="EMBL" id="EAY03376.1"/>
    </source>
</evidence>
<dbReference type="Pfam" id="PF12810">
    <property type="entry name" value="ALK_LTK_GRD"/>
    <property type="match status" value="1"/>
</dbReference>
<gene>
    <name evidence="17" type="ORF">TVAG_489200</name>
</gene>
<keyword evidence="3" id="KW-1003">Cell membrane</keyword>
<dbReference type="Proteomes" id="UP000001542">
    <property type="component" value="Unassembled WGS sequence"/>
</dbReference>
<reference evidence="17" key="2">
    <citation type="journal article" date="2007" name="Science">
        <title>Draft genome sequence of the sexually transmitted pathogen Trichomonas vaginalis.</title>
        <authorList>
            <person name="Carlton J.M."/>
            <person name="Hirt R.P."/>
            <person name="Silva J.C."/>
            <person name="Delcher A.L."/>
            <person name="Schatz M."/>
            <person name="Zhao Q."/>
            <person name="Wortman J.R."/>
            <person name="Bidwell S.L."/>
            <person name="Alsmark U.C.M."/>
            <person name="Besteiro S."/>
            <person name="Sicheritz-Ponten T."/>
            <person name="Noel C.J."/>
            <person name="Dacks J.B."/>
            <person name="Foster P.G."/>
            <person name="Simillion C."/>
            <person name="Van de Peer Y."/>
            <person name="Miranda-Saavedra D."/>
            <person name="Barton G.J."/>
            <person name="Westrop G.D."/>
            <person name="Mueller S."/>
            <person name="Dessi D."/>
            <person name="Fiori P.L."/>
            <person name="Ren Q."/>
            <person name="Paulsen I."/>
            <person name="Zhang H."/>
            <person name="Bastida-Corcuera F.D."/>
            <person name="Simoes-Barbosa A."/>
            <person name="Brown M.T."/>
            <person name="Hayes R.D."/>
            <person name="Mukherjee M."/>
            <person name="Okumura C.Y."/>
            <person name="Schneider R."/>
            <person name="Smith A.J."/>
            <person name="Vanacova S."/>
            <person name="Villalvazo M."/>
            <person name="Haas B.J."/>
            <person name="Pertea M."/>
            <person name="Feldblyum T.V."/>
            <person name="Utterback T.R."/>
            <person name="Shu C.L."/>
            <person name="Osoegawa K."/>
            <person name="de Jong P.J."/>
            <person name="Hrdy I."/>
            <person name="Horvathova L."/>
            <person name="Zubacova Z."/>
            <person name="Dolezal P."/>
            <person name="Malik S.B."/>
            <person name="Logsdon J.M. Jr."/>
            <person name="Henze K."/>
            <person name="Gupta A."/>
            <person name="Wang C.C."/>
            <person name="Dunne R.L."/>
            <person name="Upcroft J.A."/>
            <person name="Upcroft P."/>
            <person name="White O."/>
            <person name="Salzberg S.L."/>
            <person name="Tang P."/>
            <person name="Chiu C.-H."/>
            <person name="Lee Y.-S."/>
            <person name="Embley T.M."/>
            <person name="Coombs G.H."/>
            <person name="Mottram J.C."/>
            <person name="Tachezy J."/>
            <person name="Fraser-Liggett C.M."/>
            <person name="Johnson P.J."/>
        </authorList>
    </citation>
    <scope>NUCLEOTIDE SEQUENCE [LARGE SCALE GENOMIC DNA]</scope>
    <source>
        <strain evidence="17">G3</strain>
    </source>
</reference>
<keyword evidence="11" id="KW-0472">Membrane</keyword>
<evidence type="ECO:0000256" key="11">
    <source>
        <dbReference type="ARBA" id="ARBA00023136"/>
    </source>
</evidence>
<keyword evidence="18" id="KW-1185">Reference proteome</keyword>
<keyword evidence="6" id="KW-0732">Signal</keyword>
<keyword evidence="7" id="KW-0547">Nucleotide-binding</keyword>
<keyword evidence="15" id="KW-0325">Glycoprotein</keyword>
<accession>A2EVD0</accession>
<keyword evidence="5" id="KW-0812">Transmembrane</keyword>
<evidence type="ECO:0000256" key="5">
    <source>
        <dbReference type="ARBA" id="ARBA00022692"/>
    </source>
</evidence>